<feature type="region of interest" description="Disordered" evidence="2">
    <location>
        <begin position="195"/>
        <end position="254"/>
    </location>
</feature>
<protein>
    <submittedName>
        <fullName evidence="3">Uncharacterized protein</fullName>
    </submittedName>
</protein>
<evidence type="ECO:0000256" key="2">
    <source>
        <dbReference type="SAM" id="MobiDB-lite"/>
    </source>
</evidence>
<comment type="caution">
    <text evidence="3">The sequence shown here is derived from an EMBL/GenBank/DDBJ whole genome shotgun (WGS) entry which is preliminary data.</text>
</comment>
<evidence type="ECO:0000313" key="4">
    <source>
        <dbReference type="Proteomes" id="UP000192257"/>
    </source>
</evidence>
<gene>
    <name evidence="3" type="ORF">TM35_000232550</name>
</gene>
<keyword evidence="1" id="KW-0175">Coiled coil</keyword>
<feature type="coiled-coil region" evidence="1">
    <location>
        <begin position="380"/>
        <end position="407"/>
    </location>
</feature>
<feature type="coiled-coil region" evidence="1">
    <location>
        <begin position="149"/>
        <end position="187"/>
    </location>
</feature>
<organism evidence="3 4">
    <name type="scientific">Trypanosoma theileri</name>
    <dbReference type="NCBI Taxonomy" id="67003"/>
    <lineage>
        <taxon>Eukaryota</taxon>
        <taxon>Discoba</taxon>
        <taxon>Euglenozoa</taxon>
        <taxon>Kinetoplastea</taxon>
        <taxon>Metakinetoplastina</taxon>
        <taxon>Trypanosomatida</taxon>
        <taxon>Trypanosomatidae</taxon>
        <taxon>Trypanosoma</taxon>
    </lineage>
</organism>
<name>A0A1X0NRF9_9TRYP</name>
<evidence type="ECO:0000256" key="1">
    <source>
        <dbReference type="SAM" id="Coils"/>
    </source>
</evidence>
<dbReference type="PANTHER" id="PTHR14596">
    <property type="entry name" value="ZINC FINGER PROTEIN"/>
    <property type="match status" value="1"/>
</dbReference>
<feature type="compositionally biased region" description="Low complexity" evidence="2">
    <location>
        <begin position="502"/>
        <end position="512"/>
    </location>
</feature>
<feature type="compositionally biased region" description="Basic and acidic residues" evidence="2">
    <location>
        <begin position="243"/>
        <end position="254"/>
    </location>
</feature>
<dbReference type="RefSeq" id="XP_028881350.1">
    <property type="nucleotide sequence ID" value="XM_029027495.1"/>
</dbReference>
<proteinExistence type="predicted"/>
<dbReference type="GO" id="GO:0000987">
    <property type="term" value="F:cis-regulatory region sequence-specific DNA binding"/>
    <property type="evidence" value="ECO:0007669"/>
    <property type="project" value="TreeGrafter"/>
</dbReference>
<sequence>MSFQGADLPTLPTILVQTFPLEAYLRNLSNQLQDKLNAIQGNLAALQGDVRAGASSISQMRAFLRQQALSTLEEKIAEADVSFPEGFSLESLLPEFLRDDVNSNNFVPITGSGAGNASVGSLNERQMGGSVRTLQGLVEKINKDRAYRLRKEEDEERKARQQNLEARKRLELMCARLEESQRRHMDELERITTWLRPAPYDDGDEDEQVEDDSSTNRGNTNSSNEENKDKNGKTRSSVASIRRSAEMAKTQRELHEAMHSAPLFVEFRRLLLRDLADRLAEAKDQQSMALGNTMVALREELHRDVCRNGNNNNNNNNNTVSITNSNTNNSVAVSGEAERRLKGIDRNYVQRSELVATLRDKADNLAVSQKADETYVQNLEKRFLERITNLEERLSIYEAERREFRRILRAVVDTQQRREGNSGSCSAVAAAGLRSPVVSPNLLVLEEAVDPRRVRAGELLTSDEPQRALVTPSGRSKKCTTRSPSSPSTNHREKRKQRDLQEQQQQQQQQQEKQQEPVWDVGAEGLRSPQVAVGLTVNQEAYANYVTSELNRRAVEALPPLPYERNRH</sequence>
<dbReference type="Proteomes" id="UP000192257">
    <property type="component" value="Unassembled WGS sequence"/>
</dbReference>
<dbReference type="GeneID" id="39987275"/>
<accession>A0A1X0NRF9</accession>
<keyword evidence="4" id="KW-1185">Reference proteome</keyword>
<evidence type="ECO:0000313" key="3">
    <source>
        <dbReference type="EMBL" id="ORC87284.1"/>
    </source>
</evidence>
<dbReference type="OrthoDB" id="249432at2759"/>
<feature type="region of interest" description="Disordered" evidence="2">
    <location>
        <begin position="456"/>
        <end position="517"/>
    </location>
</feature>
<reference evidence="3 4" key="1">
    <citation type="submission" date="2017-03" db="EMBL/GenBank/DDBJ databases">
        <title>An alternative strategy for trypanosome survival in the mammalian bloodstream revealed through genome and transcriptome analysis of the ubiquitous bovine parasite Trypanosoma (Megatrypanum) theileri.</title>
        <authorList>
            <person name="Kelly S."/>
            <person name="Ivens A."/>
            <person name="Mott A."/>
            <person name="O'Neill E."/>
            <person name="Emms D."/>
            <person name="Macleod O."/>
            <person name="Voorheis P."/>
            <person name="Matthews J."/>
            <person name="Matthews K."/>
            <person name="Carrington M."/>
        </authorList>
    </citation>
    <scope>NUCLEOTIDE SEQUENCE [LARGE SCALE GENOMIC DNA]</scope>
    <source>
        <strain evidence="3">Edinburgh</strain>
    </source>
</reference>
<feature type="region of interest" description="Disordered" evidence="2">
    <location>
        <begin position="308"/>
        <end position="328"/>
    </location>
</feature>
<dbReference type="EMBL" id="NBCO01000023">
    <property type="protein sequence ID" value="ORC87284.1"/>
    <property type="molecule type" value="Genomic_DNA"/>
</dbReference>
<dbReference type="VEuPathDB" id="TriTrypDB:TM35_000232550"/>
<dbReference type="AlphaFoldDB" id="A0A1X0NRF9"/>
<feature type="compositionally biased region" description="Acidic residues" evidence="2">
    <location>
        <begin position="201"/>
        <end position="213"/>
    </location>
</feature>
<dbReference type="PANTHER" id="PTHR14596:SF72">
    <property type="entry name" value="ZINC FINGER PROTEIN MSN2-RELATED"/>
    <property type="match status" value="1"/>
</dbReference>
<feature type="compositionally biased region" description="Low complexity" evidence="2">
    <location>
        <begin position="215"/>
        <end position="224"/>
    </location>
</feature>
<dbReference type="GO" id="GO:0005634">
    <property type="term" value="C:nucleus"/>
    <property type="evidence" value="ECO:0007669"/>
    <property type="project" value="TreeGrafter"/>
</dbReference>
<dbReference type="GO" id="GO:0000981">
    <property type="term" value="F:DNA-binding transcription factor activity, RNA polymerase II-specific"/>
    <property type="evidence" value="ECO:0007669"/>
    <property type="project" value="TreeGrafter"/>
</dbReference>
<dbReference type="GO" id="GO:0042594">
    <property type="term" value="P:response to starvation"/>
    <property type="evidence" value="ECO:0007669"/>
    <property type="project" value="TreeGrafter"/>
</dbReference>